<reference evidence="3" key="1">
    <citation type="submission" date="2017-02" db="UniProtKB">
        <authorList>
            <consortium name="WormBaseParasite"/>
        </authorList>
    </citation>
    <scope>IDENTIFICATION</scope>
</reference>
<keyword evidence="2" id="KW-1185">Reference proteome</keyword>
<dbReference type="WBParaSite" id="SMUV_0000448301-mRNA-1">
    <property type="protein sequence ID" value="SMUV_0000448301-mRNA-1"/>
    <property type="gene ID" value="SMUV_0000448301"/>
</dbReference>
<dbReference type="Proteomes" id="UP000046393">
    <property type="component" value="Unplaced"/>
</dbReference>
<protein>
    <submittedName>
        <fullName evidence="3">Peptidase S1</fullName>
    </submittedName>
</protein>
<name>A0A0N5AJ59_9BILA</name>
<organism evidence="2 3">
    <name type="scientific">Syphacia muris</name>
    <dbReference type="NCBI Taxonomy" id="451379"/>
    <lineage>
        <taxon>Eukaryota</taxon>
        <taxon>Metazoa</taxon>
        <taxon>Ecdysozoa</taxon>
        <taxon>Nematoda</taxon>
        <taxon>Chromadorea</taxon>
        <taxon>Rhabditida</taxon>
        <taxon>Spirurina</taxon>
        <taxon>Oxyuridomorpha</taxon>
        <taxon>Oxyuroidea</taxon>
        <taxon>Oxyuridae</taxon>
        <taxon>Syphacia</taxon>
    </lineage>
</organism>
<sequence length="110" mass="12979">MIKMILLLAIFAKNVVGQSAADEEFSPYIYTYSKLPFKNNNYARNWYGWDLAYIQSSLLAPAKPSKKYVPQKLPYIQPLTIRWSNLKDVSVNQENTWNFDKRIDSKVWWP</sequence>
<feature type="signal peptide" evidence="1">
    <location>
        <begin position="1"/>
        <end position="17"/>
    </location>
</feature>
<dbReference type="AlphaFoldDB" id="A0A0N5AJ59"/>
<evidence type="ECO:0000313" key="2">
    <source>
        <dbReference type="Proteomes" id="UP000046393"/>
    </source>
</evidence>
<accession>A0A0N5AJ59</accession>
<proteinExistence type="predicted"/>
<evidence type="ECO:0000313" key="3">
    <source>
        <dbReference type="WBParaSite" id="SMUV_0000448301-mRNA-1"/>
    </source>
</evidence>
<keyword evidence="1" id="KW-0732">Signal</keyword>
<feature type="chain" id="PRO_5005893151" evidence="1">
    <location>
        <begin position="18"/>
        <end position="110"/>
    </location>
</feature>
<evidence type="ECO:0000256" key="1">
    <source>
        <dbReference type="SAM" id="SignalP"/>
    </source>
</evidence>